<evidence type="ECO:0000313" key="1">
    <source>
        <dbReference type="EMBL" id="MFC3757904.1"/>
    </source>
</evidence>
<accession>A0ABV7Y0J3</accession>
<name>A0ABV7Y0J3_9FLAO</name>
<proteinExistence type="predicted"/>
<keyword evidence="2" id="KW-1185">Reference proteome</keyword>
<protein>
    <submittedName>
        <fullName evidence="1">Uncharacterized protein</fullName>
    </submittedName>
</protein>
<evidence type="ECO:0000313" key="2">
    <source>
        <dbReference type="Proteomes" id="UP001595735"/>
    </source>
</evidence>
<reference evidence="2" key="1">
    <citation type="journal article" date="2019" name="Int. J. Syst. Evol. Microbiol.">
        <title>The Global Catalogue of Microorganisms (GCM) 10K type strain sequencing project: providing services to taxonomists for standard genome sequencing and annotation.</title>
        <authorList>
            <consortium name="The Broad Institute Genomics Platform"/>
            <consortium name="The Broad Institute Genome Sequencing Center for Infectious Disease"/>
            <person name="Wu L."/>
            <person name="Ma J."/>
        </authorList>
    </citation>
    <scope>NUCLEOTIDE SEQUENCE [LARGE SCALE GENOMIC DNA]</scope>
    <source>
        <strain evidence="2">CECT 7798</strain>
    </source>
</reference>
<sequence>MENGVLFYEDIYDLLPEEYKYKPFEEIQIQLDNTNYKKWAEKNKNN</sequence>
<gene>
    <name evidence="1" type="ORF">ACFONJ_18140</name>
</gene>
<comment type="caution">
    <text evidence="1">The sequence shown here is derived from an EMBL/GenBank/DDBJ whole genome shotgun (WGS) entry which is preliminary data.</text>
</comment>
<dbReference type="EMBL" id="JBHRYO010000002">
    <property type="protein sequence ID" value="MFC3757904.1"/>
    <property type="molecule type" value="Genomic_DNA"/>
</dbReference>
<organism evidence="1 2">
    <name type="scientific">Chryseobacterium tructae</name>
    <dbReference type="NCBI Taxonomy" id="1037380"/>
    <lineage>
        <taxon>Bacteria</taxon>
        <taxon>Pseudomonadati</taxon>
        <taxon>Bacteroidota</taxon>
        <taxon>Flavobacteriia</taxon>
        <taxon>Flavobacteriales</taxon>
        <taxon>Weeksellaceae</taxon>
        <taxon>Chryseobacterium group</taxon>
        <taxon>Chryseobacterium</taxon>
    </lineage>
</organism>
<dbReference type="Proteomes" id="UP001595735">
    <property type="component" value="Unassembled WGS sequence"/>
</dbReference>
<dbReference type="RefSeq" id="WP_290299420.1">
    <property type="nucleotide sequence ID" value="NZ_JAUFQR010000001.1"/>
</dbReference>